<organism evidence="3 4">
    <name type="scientific">Paracoccus alcaliphilus</name>
    <dbReference type="NCBI Taxonomy" id="34002"/>
    <lineage>
        <taxon>Bacteria</taxon>
        <taxon>Pseudomonadati</taxon>
        <taxon>Pseudomonadota</taxon>
        <taxon>Alphaproteobacteria</taxon>
        <taxon>Rhodobacterales</taxon>
        <taxon>Paracoccaceae</taxon>
        <taxon>Paracoccus</taxon>
    </lineage>
</organism>
<feature type="transmembrane region" description="Helical" evidence="2">
    <location>
        <begin position="196"/>
        <end position="217"/>
    </location>
</feature>
<evidence type="ECO:0000256" key="1">
    <source>
        <dbReference type="SAM" id="MobiDB-lite"/>
    </source>
</evidence>
<proteinExistence type="predicted"/>
<dbReference type="EMBL" id="FODE01000046">
    <property type="protein sequence ID" value="SEO21416.1"/>
    <property type="molecule type" value="Genomic_DNA"/>
</dbReference>
<name>A0A1H8MVZ0_9RHOB</name>
<accession>A0A1H8MVZ0</accession>
<dbReference type="AlphaFoldDB" id="A0A1H8MVZ0"/>
<sequence length="293" mass="31534">MADDDNSDGDGGEDTPGAKGLDISKLMIGGMRPPAMNDTVRKAIEGIERQTQPFRDLQDRITPQLNSVTAAQKAMETSLGPLRDLEARMKTLGGIAGENSSLGRLAEQIGAQKSAIDAMRLHETEIPRIPELPPIPPNPIFETNRRLERIEERFEQMQVIATDAAEIATGLQGAAAEFLQKFEKAAADNDRTAARAIWIGVVAVFIAVAMPAAQIIYSEYRREPSNGAEVQAALEAMQSELTTMRNAQTVANDQLTEALATSDSETAAILRDIRGLLAGEGASTPAARDESPR</sequence>
<protein>
    <submittedName>
        <fullName evidence="3">Uncharacterized protein</fullName>
    </submittedName>
</protein>
<evidence type="ECO:0000313" key="3">
    <source>
        <dbReference type="EMBL" id="SEO21416.1"/>
    </source>
</evidence>
<reference evidence="3 4" key="1">
    <citation type="submission" date="2016-10" db="EMBL/GenBank/DDBJ databases">
        <authorList>
            <person name="de Groot N.N."/>
        </authorList>
    </citation>
    <scope>NUCLEOTIDE SEQUENCE [LARGE SCALE GENOMIC DNA]</scope>
    <source>
        <strain evidence="3 4">DSM 8512</strain>
    </source>
</reference>
<keyword evidence="4" id="KW-1185">Reference proteome</keyword>
<dbReference type="RefSeq" id="WP_090616927.1">
    <property type="nucleotide sequence ID" value="NZ_CP067124.1"/>
</dbReference>
<keyword evidence="2" id="KW-0812">Transmembrane</keyword>
<gene>
    <name evidence="3" type="ORF">SAMN04489859_104622</name>
</gene>
<keyword evidence="2" id="KW-0472">Membrane</keyword>
<keyword evidence="2" id="KW-1133">Transmembrane helix</keyword>
<evidence type="ECO:0000313" key="4">
    <source>
        <dbReference type="Proteomes" id="UP000199054"/>
    </source>
</evidence>
<dbReference type="Proteomes" id="UP000199054">
    <property type="component" value="Unassembled WGS sequence"/>
</dbReference>
<feature type="region of interest" description="Disordered" evidence="1">
    <location>
        <begin position="1"/>
        <end position="22"/>
    </location>
</feature>
<feature type="compositionally biased region" description="Acidic residues" evidence="1">
    <location>
        <begin position="1"/>
        <end position="13"/>
    </location>
</feature>
<dbReference type="OrthoDB" id="7821729at2"/>
<evidence type="ECO:0000256" key="2">
    <source>
        <dbReference type="SAM" id="Phobius"/>
    </source>
</evidence>